<evidence type="ECO:0000259" key="1">
    <source>
        <dbReference type="Pfam" id="PF20279"/>
    </source>
</evidence>
<proteinExistence type="predicted"/>
<reference evidence="2 3" key="1">
    <citation type="submission" date="2019-04" db="EMBL/GenBank/DDBJ databases">
        <authorList>
            <person name="Van Vliet M D."/>
        </authorList>
    </citation>
    <scope>NUCLEOTIDE SEQUENCE [LARGE SCALE GENOMIC DNA]</scope>
    <source>
        <strain evidence="2 3">F1</strain>
    </source>
</reference>
<dbReference type="RefSeq" id="WP_136077811.1">
    <property type="nucleotide sequence ID" value="NZ_CAAHFG010000001.1"/>
</dbReference>
<keyword evidence="3" id="KW-1185">Reference proteome</keyword>
<accession>A0A6C2TXW6</accession>
<protein>
    <recommendedName>
        <fullName evidence="1">ABC-three component systems C-terminal domain-containing protein</fullName>
    </recommendedName>
</protein>
<evidence type="ECO:0000313" key="2">
    <source>
        <dbReference type="EMBL" id="VGO12116.1"/>
    </source>
</evidence>
<dbReference type="Proteomes" id="UP000366872">
    <property type="component" value="Unassembled WGS sequence"/>
</dbReference>
<feature type="domain" description="ABC-three component systems C-terminal" evidence="1">
    <location>
        <begin position="165"/>
        <end position="307"/>
    </location>
</feature>
<dbReference type="InterPro" id="IPR046917">
    <property type="entry name" value="ABC-3C_CTD12"/>
</dbReference>
<name>A0A6C2TXW6_PONDE</name>
<dbReference type="EMBL" id="CAAHFG010000001">
    <property type="protein sequence ID" value="VGO12116.1"/>
    <property type="molecule type" value="Genomic_DNA"/>
</dbReference>
<organism evidence="2 3">
    <name type="scientific">Pontiella desulfatans</name>
    <dbReference type="NCBI Taxonomy" id="2750659"/>
    <lineage>
        <taxon>Bacteria</taxon>
        <taxon>Pseudomonadati</taxon>
        <taxon>Kiritimatiellota</taxon>
        <taxon>Kiritimatiellia</taxon>
        <taxon>Kiritimatiellales</taxon>
        <taxon>Pontiellaceae</taxon>
        <taxon>Pontiella</taxon>
    </lineage>
</organism>
<sequence>MSRFPIHELTDAEFEDLVTLICRELLGAGVTSFAPGKDGGKDAKFVGKASCFPSDTEPAEGKFIIQAKHTSFPSSCSEYDFSTTIINKEIPKIKRQHEDGLLTHYLIFTNRRKTGGAEDKIPQRIKDETGVEHVWLRGLEDIERELLVHSHIVRISGLDKLRSSIQFTPEDIRDVIVQFHEQRDNIPTSFDSQHDFEYPGMAKKNEINGVSEEYYKYICDDSMMHFSDIRAFLKNPRNQTEADQYHAVADELKGQLILHKERYPNFDHALEEVAKLVHQRSPELQPASRRRLSKVLVHYMYVDCDIGEKE</sequence>
<evidence type="ECO:0000313" key="3">
    <source>
        <dbReference type="Proteomes" id="UP000366872"/>
    </source>
</evidence>
<dbReference type="Pfam" id="PF20279">
    <property type="entry name" value="CTD12"/>
    <property type="match status" value="1"/>
</dbReference>
<gene>
    <name evidence="2" type="ORF">PDESU_00666</name>
</gene>
<dbReference type="AlphaFoldDB" id="A0A6C2TXW6"/>